<dbReference type="SUPFAM" id="SSF56112">
    <property type="entry name" value="Protein kinase-like (PK-like)"/>
    <property type="match status" value="1"/>
</dbReference>
<comment type="catalytic activity">
    <reaction evidence="7">
        <text>L-threonyl-[protein] + ATP = O-phospho-L-threonyl-[protein] + ADP + H(+)</text>
        <dbReference type="Rhea" id="RHEA:46608"/>
        <dbReference type="Rhea" id="RHEA-COMP:11060"/>
        <dbReference type="Rhea" id="RHEA-COMP:11605"/>
        <dbReference type="ChEBI" id="CHEBI:15378"/>
        <dbReference type="ChEBI" id="CHEBI:30013"/>
        <dbReference type="ChEBI" id="CHEBI:30616"/>
        <dbReference type="ChEBI" id="CHEBI:61977"/>
        <dbReference type="ChEBI" id="CHEBI:456216"/>
        <dbReference type="EC" id="2.7.11.1"/>
    </reaction>
</comment>
<reference evidence="10" key="1">
    <citation type="submission" date="2022-10" db="EMBL/GenBank/DDBJ databases">
        <title>Tapping the CABI collections for fungal endophytes: first genome assemblies for Collariella, Neodidymelliopsis, Ascochyta clinopodiicola, Didymella pomorum, Didymosphaeria variabile, Neocosmospora piperis and Neocucurbitaria cava.</title>
        <authorList>
            <person name="Hill R."/>
        </authorList>
    </citation>
    <scope>NUCLEOTIDE SEQUENCE</scope>
    <source>
        <strain evidence="10">IMI 356814</strain>
    </source>
</reference>
<evidence type="ECO:0000313" key="10">
    <source>
        <dbReference type="EMBL" id="KAJ4368021.1"/>
    </source>
</evidence>
<gene>
    <name evidence="10" type="ORF">N0V83_006376</name>
</gene>
<sequence length="322" mass="36610">MSKVSDYMVIKRLSSSKLGGNNQGVFLVKSNITNKSYIQKLVGKTAIDAGDAQREVRAMQQSIAHPNIVHLEVWNLDYQKLGYGSIIMQHCELGSLDMLIDQFNHHHKYLKDEGFLWKVLWDVSLALCFLYTGTDIVTTRTCANDRVAVPIQRGWNRIFHRDVKPGNVFLTWKHAGGQDKCPYPTAVLGDFGSSISDADIRVGRVRANTNSRGTPAFDPPESPMYDERSDVYAMGLILHCLARMQQVSVESPEFREYHPVPQTFRDRALLTYVLKKCLAVHPIGRPMPNELPFLVWNAYKGWRYCRQDDGQVLSSWVFSNNA</sequence>
<dbReference type="PANTHER" id="PTHR43671:SF98">
    <property type="entry name" value="SERINE_THREONINE-PROTEIN KINASE NEK11"/>
    <property type="match status" value="1"/>
</dbReference>
<evidence type="ECO:0000256" key="6">
    <source>
        <dbReference type="ARBA" id="ARBA00022840"/>
    </source>
</evidence>
<evidence type="ECO:0000259" key="9">
    <source>
        <dbReference type="PROSITE" id="PS50011"/>
    </source>
</evidence>
<dbReference type="GO" id="GO:0005634">
    <property type="term" value="C:nucleus"/>
    <property type="evidence" value="ECO:0007669"/>
    <property type="project" value="TreeGrafter"/>
</dbReference>
<dbReference type="EMBL" id="JAPEUY010000011">
    <property type="protein sequence ID" value="KAJ4368021.1"/>
    <property type="molecule type" value="Genomic_DNA"/>
</dbReference>
<dbReference type="InterPro" id="IPR050660">
    <property type="entry name" value="NEK_Ser/Thr_kinase"/>
</dbReference>
<proteinExistence type="predicted"/>
<dbReference type="Gene3D" id="1.10.510.10">
    <property type="entry name" value="Transferase(Phosphotransferase) domain 1"/>
    <property type="match status" value="1"/>
</dbReference>
<keyword evidence="3" id="KW-0808">Transferase</keyword>
<comment type="caution">
    <text evidence="10">The sequence shown here is derived from an EMBL/GenBank/DDBJ whole genome shotgun (WGS) entry which is preliminary data.</text>
</comment>
<feature type="domain" description="Protein kinase" evidence="9">
    <location>
        <begin position="7"/>
        <end position="300"/>
    </location>
</feature>
<name>A0A9W8Y7W6_9PLEO</name>
<accession>A0A9W8Y7W6</accession>
<dbReference type="GO" id="GO:0004674">
    <property type="term" value="F:protein serine/threonine kinase activity"/>
    <property type="evidence" value="ECO:0007669"/>
    <property type="project" value="UniProtKB-KW"/>
</dbReference>
<dbReference type="InterPro" id="IPR000719">
    <property type="entry name" value="Prot_kinase_dom"/>
</dbReference>
<organism evidence="10 11">
    <name type="scientific">Neocucurbitaria cava</name>
    <dbReference type="NCBI Taxonomy" id="798079"/>
    <lineage>
        <taxon>Eukaryota</taxon>
        <taxon>Fungi</taxon>
        <taxon>Dikarya</taxon>
        <taxon>Ascomycota</taxon>
        <taxon>Pezizomycotina</taxon>
        <taxon>Dothideomycetes</taxon>
        <taxon>Pleosporomycetidae</taxon>
        <taxon>Pleosporales</taxon>
        <taxon>Pleosporineae</taxon>
        <taxon>Cucurbitariaceae</taxon>
        <taxon>Neocucurbitaria</taxon>
    </lineage>
</organism>
<dbReference type="InterPro" id="IPR008271">
    <property type="entry name" value="Ser/Thr_kinase_AS"/>
</dbReference>
<evidence type="ECO:0000256" key="7">
    <source>
        <dbReference type="ARBA" id="ARBA00047899"/>
    </source>
</evidence>
<evidence type="ECO:0000256" key="8">
    <source>
        <dbReference type="ARBA" id="ARBA00048679"/>
    </source>
</evidence>
<dbReference type="PROSITE" id="PS50011">
    <property type="entry name" value="PROTEIN_KINASE_DOM"/>
    <property type="match status" value="1"/>
</dbReference>
<comment type="catalytic activity">
    <reaction evidence="8">
        <text>L-seryl-[protein] + ATP = O-phospho-L-seryl-[protein] + ADP + H(+)</text>
        <dbReference type="Rhea" id="RHEA:17989"/>
        <dbReference type="Rhea" id="RHEA-COMP:9863"/>
        <dbReference type="Rhea" id="RHEA-COMP:11604"/>
        <dbReference type="ChEBI" id="CHEBI:15378"/>
        <dbReference type="ChEBI" id="CHEBI:29999"/>
        <dbReference type="ChEBI" id="CHEBI:30616"/>
        <dbReference type="ChEBI" id="CHEBI:83421"/>
        <dbReference type="ChEBI" id="CHEBI:456216"/>
        <dbReference type="EC" id="2.7.11.1"/>
    </reaction>
</comment>
<protein>
    <recommendedName>
        <fullName evidence="1">non-specific serine/threonine protein kinase</fullName>
        <ecNumber evidence="1">2.7.11.1</ecNumber>
    </recommendedName>
</protein>
<keyword evidence="6" id="KW-0067">ATP-binding</keyword>
<dbReference type="SMART" id="SM00220">
    <property type="entry name" value="S_TKc"/>
    <property type="match status" value="1"/>
</dbReference>
<dbReference type="PROSITE" id="PS00108">
    <property type="entry name" value="PROTEIN_KINASE_ST"/>
    <property type="match status" value="1"/>
</dbReference>
<dbReference type="PANTHER" id="PTHR43671">
    <property type="entry name" value="SERINE/THREONINE-PROTEIN KINASE NEK"/>
    <property type="match status" value="1"/>
</dbReference>
<dbReference type="AlphaFoldDB" id="A0A9W8Y7W6"/>
<keyword evidence="2" id="KW-0723">Serine/threonine-protein kinase</keyword>
<evidence type="ECO:0000256" key="2">
    <source>
        <dbReference type="ARBA" id="ARBA00022527"/>
    </source>
</evidence>
<evidence type="ECO:0000313" key="11">
    <source>
        <dbReference type="Proteomes" id="UP001140560"/>
    </source>
</evidence>
<evidence type="ECO:0000256" key="3">
    <source>
        <dbReference type="ARBA" id="ARBA00022679"/>
    </source>
</evidence>
<dbReference type="InterPro" id="IPR011009">
    <property type="entry name" value="Kinase-like_dom_sf"/>
</dbReference>
<evidence type="ECO:0000256" key="4">
    <source>
        <dbReference type="ARBA" id="ARBA00022741"/>
    </source>
</evidence>
<keyword evidence="11" id="KW-1185">Reference proteome</keyword>
<dbReference type="OrthoDB" id="310217at2759"/>
<evidence type="ECO:0000256" key="5">
    <source>
        <dbReference type="ARBA" id="ARBA00022777"/>
    </source>
</evidence>
<dbReference type="EC" id="2.7.11.1" evidence="1"/>
<dbReference type="Proteomes" id="UP001140560">
    <property type="component" value="Unassembled WGS sequence"/>
</dbReference>
<keyword evidence="4" id="KW-0547">Nucleotide-binding</keyword>
<keyword evidence="5" id="KW-0418">Kinase</keyword>
<evidence type="ECO:0000256" key="1">
    <source>
        <dbReference type="ARBA" id="ARBA00012513"/>
    </source>
</evidence>
<dbReference type="GO" id="GO:0005524">
    <property type="term" value="F:ATP binding"/>
    <property type="evidence" value="ECO:0007669"/>
    <property type="project" value="UniProtKB-KW"/>
</dbReference>